<dbReference type="Gene3D" id="3.40.720.10">
    <property type="entry name" value="Alkaline Phosphatase, subunit A"/>
    <property type="match status" value="1"/>
</dbReference>
<feature type="transmembrane region" description="Helical" evidence="12">
    <location>
        <begin position="690"/>
        <end position="709"/>
    </location>
</feature>
<feature type="transmembrane region" description="Helical" evidence="12">
    <location>
        <begin position="537"/>
        <end position="560"/>
    </location>
</feature>
<feature type="transmembrane region" description="Helical" evidence="12">
    <location>
        <begin position="572"/>
        <end position="591"/>
    </location>
</feature>
<evidence type="ECO:0000256" key="3">
    <source>
        <dbReference type="ARBA" id="ARBA00008400"/>
    </source>
</evidence>
<dbReference type="FunFam" id="3.40.720.10:FF:000088">
    <property type="entry name" value="Phosphatidylinositol glycan anchor biosynthesis, class N"/>
    <property type="match status" value="1"/>
</dbReference>
<feature type="transmembrane region" description="Helical" evidence="12">
    <location>
        <begin position="6"/>
        <end position="25"/>
    </location>
</feature>
<keyword evidence="14" id="KW-1185">Reference proteome</keyword>
<dbReference type="Proteomes" id="UP000694845">
    <property type="component" value="Unplaced"/>
</dbReference>
<keyword evidence="7 12" id="KW-0812">Transmembrane</keyword>
<evidence type="ECO:0000256" key="6">
    <source>
        <dbReference type="ARBA" id="ARBA00022679"/>
    </source>
</evidence>
<dbReference type="Pfam" id="PF04987">
    <property type="entry name" value="PigN"/>
    <property type="match status" value="1"/>
</dbReference>
<dbReference type="Pfam" id="PF01663">
    <property type="entry name" value="Phosphodiest"/>
    <property type="match status" value="1"/>
</dbReference>
<evidence type="ECO:0000313" key="15">
    <source>
        <dbReference type="RefSeq" id="XP_022094507.1"/>
    </source>
</evidence>
<dbReference type="KEGG" id="aplc:110981321"/>
<protein>
    <recommendedName>
        <fullName evidence="4 12">GPI ethanolamine phosphate transferase 1</fullName>
        <ecNumber evidence="12">2.-.-.-</ecNumber>
    </recommendedName>
</protein>
<feature type="transmembrane region" description="Helical" evidence="12">
    <location>
        <begin position="867"/>
        <end position="889"/>
    </location>
</feature>
<dbReference type="OrthoDB" id="2748310at2759"/>
<comment type="subcellular location">
    <subcellularLocation>
        <location evidence="1 12">Endoplasmic reticulum membrane</location>
        <topology evidence="1 12">Multi-pass membrane protein</topology>
    </subcellularLocation>
</comment>
<feature type="transmembrane region" description="Helical" evidence="12">
    <location>
        <begin position="485"/>
        <end position="508"/>
    </location>
</feature>
<feature type="transmembrane region" description="Helical" evidence="12">
    <location>
        <begin position="603"/>
        <end position="622"/>
    </location>
</feature>
<evidence type="ECO:0000256" key="7">
    <source>
        <dbReference type="ARBA" id="ARBA00022692"/>
    </source>
</evidence>
<dbReference type="PANTHER" id="PTHR12250">
    <property type="entry name" value="PHOSPHATIDYLINOSITOL GLYCAN, CLASS N"/>
    <property type="match status" value="1"/>
</dbReference>
<evidence type="ECO:0000256" key="8">
    <source>
        <dbReference type="ARBA" id="ARBA00022824"/>
    </source>
</evidence>
<proteinExistence type="inferred from homology"/>
<keyword evidence="8 12" id="KW-0256">Endoplasmic reticulum</keyword>
<name>A0A8B7YPB0_ACAPL</name>
<evidence type="ECO:0000256" key="2">
    <source>
        <dbReference type="ARBA" id="ARBA00004687"/>
    </source>
</evidence>
<evidence type="ECO:0000313" key="14">
    <source>
        <dbReference type="Proteomes" id="UP000694845"/>
    </source>
</evidence>
<keyword evidence="11" id="KW-0325">Glycoprotein</keyword>
<dbReference type="GO" id="GO:0051377">
    <property type="term" value="F:mannose-ethanolamine phosphotransferase activity"/>
    <property type="evidence" value="ECO:0007669"/>
    <property type="project" value="UniProtKB-UniRule"/>
</dbReference>
<dbReference type="RefSeq" id="XP_022094507.1">
    <property type="nucleotide sequence ID" value="XM_022238815.1"/>
</dbReference>
<feature type="transmembrane region" description="Helical" evidence="12">
    <location>
        <begin position="729"/>
        <end position="756"/>
    </location>
</feature>
<feature type="transmembrane region" description="Helical" evidence="12">
    <location>
        <begin position="901"/>
        <end position="924"/>
    </location>
</feature>
<dbReference type="CDD" id="cd16020">
    <property type="entry name" value="GPI_EPT_1"/>
    <property type="match status" value="1"/>
</dbReference>
<dbReference type="SUPFAM" id="SSF53649">
    <property type="entry name" value="Alkaline phosphatase-like"/>
    <property type="match status" value="1"/>
</dbReference>
<comment type="similarity">
    <text evidence="3 12">Belongs to the PIGG/PIGN/PIGO family. PIGN subfamily.</text>
</comment>
<reference evidence="15" key="1">
    <citation type="submission" date="2025-08" db="UniProtKB">
        <authorList>
            <consortium name="RefSeq"/>
        </authorList>
    </citation>
    <scope>IDENTIFICATION</scope>
</reference>
<dbReference type="PANTHER" id="PTHR12250:SF0">
    <property type="entry name" value="GPI ETHANOLAMINE PHOSPHATE TRANSFERASE 1"/>
    <property type="match status" value="1"/>
</dbReference>
<keyword evidence="9 12" id="KW-1133">Transmembrane helix</keyword>
<feature type="transmembrane region" description="Helical" evidence="12">
    <location>
        <begin position="795"/>
        <end position="816"/>
    </location>
</feature>
<keyword evidence="10 12" id="KW-0472">Membrane</keyword>
<feature type="transmembrane region" description="Helical" evidence="12">
    <location>
        <begin position="443"/>
        <end position="465"/>
    </location>
</feature>
<dbReference type="CTD" id="23556"/>
<organism evidence="14 15">
    <name type="scientific">Acanthaster planci</name>
    <name type="common">Crown-of-thorns starfish</name>
    <dbReference type="NCBI Taxonomy" id="133434"/>
    <lineage>
        <taxon>Eukaryota</taxon>
        <taxon>Metazoa</taxon>
        <taxon>Echinodermata</taxon>
        <taxon>Eleutherozoa</taxon>
        <taxon>Asterozoa</taxon>
        <taxon>Asteroidea</taxon>
        <taxon>Valvatacea</taxon>
        <taxon>Valvatida</taxon>
        <taxon>Acanthasteridae</taxon>
        <taxon>Acanthaster</taxon>
    </lineage>
</organism>
<dbReference type="OMA" id="QSYFHRE"/>
<evidence type="ECO:0000256" key="10">
    <source>
        <dbReference type="ARBA" id="ARBA00023136"/>
    </source>
</evidence>
<comment type="pathway">
    <text evidence="2 12">Glycolipid biosynthesis; glycosylphosphatidylinositol-anchor biosynthesis.</text>
</comment>
<evidence type="ECO:0000256" key="5">
    <source>
        <dbReference type="ARBA" id="ARBA00022502"/>
    </source>
</evidence>
<dbReference type="EC" id="2.-.-.-" evidence="12"/>
<evidence type="ECO:0000256" key="1">
    <source>
        <dbReference type="ARBA" id="ARBA00004477"/>
    </source>
</evidence>
<dbReference type="AlphaFoldDB" id="A0A8B7YPB0"/>
<keyword evidence="5 12" id="KW-0337">GPI-anchor biosynthesis</keyword>
<dbReference type="GO" id="GO:0006506">
    <property type="term" value="P:GPI anchor biosynthetic process"/>
    <property type="evidence" value="ECO:0007669"/>
    <property type="project" value="UniProtKB-UniPathway"/>
</dbReference>
<feature type="transmembrane region" description="Helical" evidence="12">
    <location>
        <begin position="629"/>
        <end position="647"/>
    </location>
</feature>
<dbReference type="GeneID" id="110981321"/>
<evidence type="ECO:0000256" key="4">
    <source>
        <dbReference type="ARBA" id="ARBA00020831"/>
    </source>
</evidence>
<dbReference type="InterPro" id="IPR037671">
    <property type="entry name" value="PIGN_N"/>
</dbReference>
<feature type="domain" description="GPI ethanolamine phosphate transferase 1 C-terminal" evidence="13">
    <location>
        <begin position="433"/>
        <end position="893"/>
    </location>
</feature>
<sequence>MDVWLIAVGLLVHIVFFYSIFDIYFTSPLVHGMTPRTTPLDPPARRLVLFVADGLRADKLYELDESGHTRAPYLRSIIEEKGSWGVSHTRVPTESRPGHVALIAGFYEDVSAVAKGWKENPVEFDSVFNESRYTWSWGSPDILPMFSKGATGNHVFTHTYPAGYEDFADEDASRLDMWVFDKVKEFVQDVKQNDTLGKMVSSDRIVLFLHLLGIDTNGHAHKPFSEEYLTNIRLVDAGIREAVELIESAFEGDGKTAYVMTADHGMTNWGSHGAGHPHETLTPIVAWGAGVNKPSTPGNAEEYSDGFSQLWKLDHLKRQDINQADIASLMASLIGTPFPLNSVGLLPLGFLDNTGHYKAESLLTNARQILAQYEVKEKHMQETTLALFFSPFKPLSAGQKADILRTIQAQISKGQTDNAISTTHDLIQRALDGLKYYHNYDRFLLGTSILMGYLGWMAYILQHLLNFHTSIPKPRWTKLDGLTASGFLVKWGLDIVFTALGLVVVSLLTIQSSPAMYYVYCLLPVPLWYTAVKQYSIFYQAVSHIVSVVGFCKLIGYLMLGVIAMEIVVLSMFWREVLSLGLVAIALWPFFTELRHLNKGFVAGWTVSCLAVAVFPLLPVVGRDANINLVTLAGVLFLLSSLGALLYLRTHRHPLTNPVHSAIGPLQLVILVLSIYVVKSTWASLGSKRGLPLVNQCLSWATFGSSFLIPGLTSVEVVSRLLSTAMAFAAVFLLTSTSHEGLFCLALCYLMFFWLLCEHRLSHSANVKLRDLSFGEEWTLLRGPQRRLVLDDLRCAYFFIFFILTAFFGTGNIASINSFDPASVYCFLTVFSPFIMGSLLLWKIVILFLLVTCTFKAIHILLRLPNTSLFLVVLLLSDGLALQFFFLVRDSGSWLDIGTSISHYVIVMCMIIFVMLLLVLARLFTTVTFGLGHRGKFHST</sequence>
<evidence type="ECO:0000256" key="9">
    <source>
        <dbReference type="ARBA" id="ARBA00022989"/>
    </source>
</evidence>
<dbReference type="UniPathway" id="UPA00196"/>
<feature type="transmembrane region" description="Helical" evidence="12">
    <location>
        <begin position="659"/>
        <end position="678"/>
    </location>
</feature>
<dbReference type="GO" id="GO:0005789">
    <property type="term" value="C:endoplasmic reticulum membrane"/>
    <property type="evidence" value="ECO:0007669"/>
    <property type="project" value="UniProtKB-SubCell"/>
</dbReference>
<dbReference type="FunFam" id="3.40.720.10:FF:000091">
    <property type="entry name" value="Phosphatidylinositol glycan anchor biosynthesis, class N"/>
    <property type="match status" value="1"/>
</dbReference>
<evidence type="ECO:0000256" key="12">
    <source>
        <dbReference type="RuleBase" id="RU367138"/>
    </source>
</evidence>
<comment type="function">
    <text evidence="12">Ethanolamine phosphate transferase involved in glycosylphosphatidylinositol-anchor biosynthesis. Transfers ethanolamine phosphate to the first alpha-1,4-linked mannose of the glycosylphosphatidylinositol precursor of GPI-anchor.</text>
</comment>
<dbReference type="InterPro" id="IPR002591">
    <property type="entry name" value="Phosphodiest/P_Trfase"/>
</dbReference>
<dbReference type="InterPro" id="IPR007070">
    <property type="entry name" value="GPI_EtnP_transferase_1"/>
</dbReference>
<evidence type="ECO:0000256" key="11">
    <source>
        <dbReference type="ARBA" id="ARBA00023180"/>
    </source>
</evidence>
<evidence type="ECO:0000259" key="13">
    <source>
        <dbReference type="Pfam" id="PF04987"/>
    </source>
</evidence>
<feature type="transmembrane region" description="Helical" evidence="12">
    <location>
        <begin position="515"/>
        <end position="531"/>
    </location>
</feature>
<dbReference type="InterPro" id="IPR017852">
    <property type="entry name" value="GPI_EtnP_transferase_1_C"/>
</dbReference>
<feature type="transmembrane region" description="Helical" evidence="12">
    <location>
        <begin position="822"/>
        <end position="855"/>
    </location>
</feature>
<accession>A0A8B7YPB0</accession>
<gene>
    <name evidence="15" type="primary">LOC110981321</name>
</gene>
<dbReference type="InterPro" id="IPR017850">
    <property type="entry name" value="Alkaline_phosphatase_core_sf"/>
</dbReference>
<keyword evidence="6 12" id="KW-0808">Transferase</keyword>